<name>A0ABS2NZS9_9BACI</name>
<evidence type="ECO:0000313" key="2">
    <source>
        <dbReference type="EMBL" id="MBM7620206.1"/>
    </source>
</evidence>
<proteinExistence type="predicted"/>
<keyword evidence="1" id="KW-0812">Transmembrane</keyword>
<feature type="transmembrane region" description="Helical" evidence="1">
    <location>
        <begin position="63"/>
        <end position="87"/>
    </location>
</feature>
<evidence type="ECO:0000313" key="3">
    <source>
        <dbReference type="Proteomes" id="UP000737402"/>
    </source>
</evidence>
<keyword evidence="1" id="KW-0472">Membrane</keyword>
<evidence type="ECO:0000256" key="1">
    <source>
        <dbReference type="SAM" id="Phobius"/>
    </source>
</evidence>
<sequence length="90" mass="10277">MKRINLAFWIGLFIFGGLILQTFLQLELKKHGWDTRMEALGFISISAILYLICVILYQKGARFITYVLLFLIGVTATILAVMAPMLFQAY</sequence>
<accession>A0ABS2NZS9</accession>
<keyword evidence="1" id="KW-1133">Transmembrane helix</keyword>
<reference evidence="2 3" key="1">
    <citation type="submission" date="2021-01" db="EMBL/GenBank/DDBJ databases">
        <title>Genomic Encyclopedia of Type Strains, Phase IV (KMG-IV): sequencing the most valuable type-strain genomes for metagenomic binning, comparative biology and taxonomic classification.</title>
        <authorList>
            <person name="Goeker M."/>
        </authorList>
    </citation>
    <scope>NUCLEOTIDE SEQUENCE [LARGE SCALE GENOMIC DNA]</scope>
    <source>
        <strain evidence="2 3">DSM 25879</strain>
    </source>
</reference>
<dbReference type="EMBL" id="JAFBED010000004">
    <property type="protein sequence ID" value="MBM7620206.1"/>
    <property type="molecule type" value="Genomic_DNA"/>
</dbReference>
<keyword evidence="3" id="KW-1185">Reference proteome</keyword>
<feature type="transmembrane region" description="Helical" evidence="1">
    <location>
        <begin position="38"/>
        <end position="57"/>
    </location>
</feature>
<feature type="transmembrane region" description="Helical" evidence="1">
    <location>
        <begin position="6"/>
        <end position="26"/>
    </location>
</feature>
<comment type="caution">
    <text evidence="2">The sequence shown here is derived from an EMBL/GenBank/DDBJ whole genome shotgun (WGS) entry which is preliminary data.</text>
</comment>
<protein>
    <submittedName>
        <fullName evidence="2">Glucan phosphoethanolaminetransferase (Alkaline phosphatase superfamily)</fullName>
    </submittedName>
</protein>
<dbReference type="RefSeq" id="WP_204415735.1">
    <property type="nucleotide sequence ID" value="NZ_JAFBED010000004.1"/>
</dbReference>
<organism evidence="2 3">
    <name type="scientific">Sutcliffiella tianshenii</name>
    <dbReference type="NCBI Taxonomy" id="1463404"/>
    <lineage>
        <taxon>Bacteria</taxon>
        <taxon>Bacillati</taxon>
        <taxon>Bacillota</taxon>
        <taxon>Bacilli</taxon>
        <taxon>Bacillales</taxon>
        <taxon>Bacillaceae</taxon>
        <taxon>Sutcliffiella</taxon>
    </lineage>
</organism>
<dbReference type="Proteomes" id="UP000737402">
    <property type="component" value="Unassembled WGS sequence"/>
</dbReference>
<gene>
    <name evidence="2" type="ORF">JOC95_002059</name>
</gene>